<dbReference type="AlphaFoldDB" id="A0A8S3XS75"/>
<proteinExistence type="predicted"/>
<sequence>MENPRRGAVSRFTHREYADMYLIYGETRKVSTRGIVSLNARMSCPGRNPVPREYIDDLIDDEVEDLVIDEDNGELEENYVEGEYNIPGLPDSIDRSDGDSEAEEAMLPPENNIP</sequence>
<dbReference type="Proteomes" id="UP000691718">
    <property type="component" value="Unassembled WGS sequence"/>
</dbReference>
<evidence type="ECO:0000256" key="1">
    <source>
        <dbReference type="SAM" id="MobiDB-lite"/>
    </source>
</evidence>
<evidence type="ECO:0000313" key="2">
    <source>
        <dbReference type="EMBL" id="CAG5038555.1"/>
    </source>
</evidence>
<gene>
    <name evidence="2" type="ORF">PAPOLLO_LOCUS21383</name>
</gene>
<protein>
    <submittedName>
        <fullName evidence="2">(apollo) hypothetical protein</fullName>
    </submittedName>
</protein>
<accession>A0A8S3XS75</accession>
<feature type="region of interest" description="Disordered" evidence="1">
    <location>
        <begin position="82"/>
        <end position="114"/>
    </location>
</feature>
<feature type="non-terminal residue" evidence="2">
    <location>
        <position position="1"/>
    </location>
</feature>
<dbReference type="EMBL" id="CAJQZP010001314">
    <property type="protein sequence ID" value="CAG5038555.1"/>
    <property type="molecule type" value="Genomic_DNA"/>
</dbReference>
<comment type="caution">
    <text evidence="2">The sequence shown here is derived from an EMBL/GenBank/DDBJ whole genome shotgun (WGS) entry which is preliminary data.</text>
</comment>
<organism evidence="2 3">
    <name type="scientific">Parnassius apollo</name>
    <name type="common">Apollo butterfly</name>
    <name type="synonym">Papilio apollo</name>
    <dbReference type="NCBI Taxonomy" id="110799"/>
    <lineage>
        <taxon>Eukaryota</taxon>
        <taxon>Metazoa</taxon>
        <taxon>Ecdysozoa</taxon>
        <taxon>Arthropoda</taxon>
        <taxon>Hexapoda</taxon>
        <taxon>Insecta</taxon>
        <taxon>Pterygota</taxon>
        <taxon>Neoptera</taxon>
        <taxon>Endopterygota</taxon>
        <taxon>Lepidoptera</taxon>
        <taxon>Glossata</taxon>
        <taxon>Ditrysia</taxon>
        <taxon>Papilionoidea</taxon>
        <taxon>Papilionidae</taxon>
        <taxon>Parnassiinae</taxon>
        <taxon>Parnassini</taxon>
        <taxon>Parnassius</taxon>
        <taxon>Parnassius</taxon>
    </lineage>
</organism>
<evidence type="ECO:0000313" key="3">
    <source>
        <dbReference type="Proteomes" id="UP000691718"/>
    </source>
</evidence>
<name>A0A8S3XS75_PARAO</name>
<keyword evidence="3" id="KW-1185">Reference proteome</keyword>
<reference evidence="2" key="1">
    <citation type="submission" date="2021-04" db="EMBL/GenBank/DDBJ databases">
        <authorList>
            <person name="Tunstrom K."/>
        </authorList>
    </citation>
    <scope>NUCLEOTIDE SEQUENCE</scope>
</reference>